<protein>
    <recommendedName>
        <fullName evidence="4">QacE</fullName>
    </recommendedName>
</protein>
<keyword evidence="1" id="KW-0472">Membrane</keyword>
<organism evidence="2 3">
    <name type="scientific">Trinickia dabaoshanensis</name>
    <dbReference type="NCBI Taxonomy" id="564714"/>
    <lineage>
        <taxon>Bacteria</taxon>
        <taxon>Pseudomonadati</taxon>
        <taxon>Pseudomonadota</taxon>
        <taxon>Betaproteobacteria</taxon>
        <taxon>Burkholderiales</taxon>
        <taxon>Burkholderiaceae</taxon>
        <taxon>Trinickia</taxon>
    </lineage>
</organism>
<accession>A0A2N7VIS7</accession>
<keyword evidence="1" id="KW-0812">Transmembrane</keyword>
<dbReference type="EMBL" id="PNYA01000021">
    <property type="protein sequence ID" value="PMS17064.1"/>
    <property type="molecule type" value="Genomic_DNA"/>
</dbReference>
<keyword evidence="1" id="KW-1133">Transmembrane helix</keyword>
<dbReference type="Proteomes" id="UP000235616">
    <property type="component" value="Unassembled WGS sequence"/>
</dbReference>
<evidence type="ECO:0000256" key="1">
    <source>
        <dbReference type="SAM" id="Phobius"/>
    </source>
</evidence>
<proteinExistence type="predicted"/>
<dbReference type="AlphaFoldDB" id="A0A2N7VIS7"/>
<keyword evidence="3" id="KW-1185">Reference proteome</keyword>
<comment type="caution">
    <text evidence="2">The sequence shown here is derived from an EMBL/GenBank/DDBJ whole genome shotgun (WGS) entry which is preliminary data.</text>
</comment>
<reference evidence="2 3" key="1">
    <citation type="submission" date="2018-01" db="EMBL/GenBank/DDBJ databases">
        <title>Whole genome analyses suggest that Burkholderia sensu lato contains two further novel genera in the rhizoxinica-symbiotica group Mycetohabitans gen. nov., and Trinickia gen. nov.: implications for the evolution of diazotrophy and nodulation in the Burkholderiaceae.</title>
        <authorList>
            <person name="Estrada-de los Santos P."/>
            <person name="Palmer M."/>
            <person name="Chavez-Ramirez B."/>
            <person name="Beukes C."/>
            <person name="Steenkamp E.T."/>
            <person name="Hirsch A.M."/>
            <person name="Manyaka P."/>
            <person name="Maluk M."/>
            <person name="Lafos M."/>
            <person name="Crook M."/>
            <person name="Gross E."/>
            <person name="Simon M.F."/>
            <person name="Bueno dos Reis Junior F."/>
            <person name="Poole P.S."/>
            <person name="Venter S.N."/>
            <person name="James E.K."/>
        </authorList>
    </citation>
    <scope>NUCLEOTIDE SEQUENCE [LARGE SCALE GENOMIC DNA]</scope>
    <source>
        <strain evidence="2 3">GIMN1.004</strain>
    </source>
</reference>
<evidence type="ECO:0000313" key="3">
    <source>
        <dbReference type="Proteomes" id="UP000235616"/>
    </source>
</evidence>
<dbReference type="OrthoDB" id="9035576at2"/>
<sequence length="130" mass="13691">MDNNFNERGVMITRNGLSAGGQIFSLREIQSTRVETIQKNKVLPLTLSLAGAAAAVAGAIVSSGAALTLGAMMIVVGILAWTTQDIKHRLMVATQGGDREALSSPDPDFVERVQQALQNALASIRDTAAQ</sequence>
<gene>
    <name evidence="2" type="ORF">C0Z18_21630</name>
</gene>
<dbReference type="Pfam" id="PF19744">
    <property type="entry name" value="DUF6232"/>
    <property type="match status" value="1"/>
</dbReference>
<dbReference type="InterPro" id="IPR045629">
    <property type="entry name" value="DUF6232"/>
</dbReference>
<evidence type="ECO:0008006" key="4">
    <source>
        <dbReference type="Google" id="ProtNLM"/>
    </source>
</evidence>
<evidence type="ECO:0000313" key="2">
    <source>
        <dbReference type="EMBL" id="PMS17064.1"/>
    </source>
</evidence>
<feature type="transmembrane region" description="Helical" evidence="1">
    <location>
        <begin position="49"/>
        <end position="81"/>
    </location>
</feature>
<dbReference type="RefSeq" id="WP_102647485.1">
    <property type="nucleotide sequence ID" value="NZ_PNYA01000021.1"/>
</dbReference>
<name>A0A2N7VIS7_9BURK</name>